<evidence type="ECO:0000313" key="1">
    <source>
        <dbReference type="EMBL" id="WXA96499.1"/>
    </source>
</evidence>
<sequence>MAQGQAGAPSEAVAHYHELLNDGHWESTYELVTQGGKERQLRSYGKPIASCLRPYFMDPEAYASLQRAASLVQRAVVTLGQRIIEDATLRRRLRLTPDEDERVTLEAKPVEPYARLDGFTGKDGIVRFLEYNSIPAGPHLMHRIGQLFDELPIMAEFRKRYRTHYIETEQRFVPACVRAHRQRGGTGLPNVGVVASGGAFSSDINQVWSEHIFMMQAAMEANLAVRLLEPESVEYRNGRLYSGDFAIDCITYLDYPDFLRAFPMSHPLWRAIREGSSYFLGSFALTTARGNKALFALLTDPEIVATLEPEVREAVVRHVPWTRVIEEGRTEYDGNQVDLLPFIAKHRERFALKPTNVEGGKGVVLGWQCDEGTWETALSRALGSAHVVQERIYPGRATYPSVHDGKLVFTERNEDCNPFLWNEAEVEGCFVRLSASEMLNLQQDGTLAPLFLVRAA</sequence>
<proteinExistence type="predicted"/>
<dbReference type="RefSeq" id="WP_394847115.1">
    <property type="nucleotide sequence ID" value="NZ_CP089982.1"/>
</dbReference>
<dbReference type="SUPFAM" id="SSF56059">
    <property type="entry name" value="Glutathione synthetase ATP-binding domain-like"/>
    <property type="match status" value="1"/>
</dbReference>
<protein>
    <recommendedName>
        <fullName evidence="3">Circularly permuted type 2 ATP-grasp protein</fullName>
    </recommendedName>
</protein>
<dbReference type="Proteomes" id="UP001379533">
    <property type="component" value="Chromosome"/>
</dbReference>
<evidence type="ECO:0000313" key="2">
    <source>
        <dbReference type="Proteomes" id="UP001379533"/>
    </source>
</evidence>
<keyword evidence="2" id="KW-1185">Reference proteome</keyword>
<dbReference type="EMBL" id="CP089982">
    <property type="protein sequence ID" value="WXA96499.1"/>
    <property type="molecule type" value="Genomic_DNA"/>
</dbReference>
<accession>A0ABZ2KEM3</accession>
<evidence type="ECO:0008006" key="3">
    <source>
        <dbReference type="Google" id="ProtNLM"/>
    </source>
</evidence>
<name>A0ABZ2KEM3_9BACT</name>
<reference evidence="1 2" key="1">
    <citation type="submission" date="2021-12" db="EMBL/GenBank/DDBJ databases">
        <title>Discovery of the Pendulisporaceae a myxobacterial family with distinct sporulation behavior and unique specialized metabolism.</title>
        <authorList>
            <person name="Garcia R."/>
            <person name="Popoff A."/>
            <person name="Bader C.D."/>
            <person name="Loehr J."/>
            <person name="Walesch S."/>
            <person name="Walt C."/>
            <person name="Boldt J."/>
            <person name="Bunk B."/>
            <person name="Haeckl F.J.F.P.J."/>
            <person name="Gunesch A.P."/>
            <person name="Birkelbach J."/>
            <person name="Nuebel U."/>
            <person name="Pietschmann T."/>
            <person name="Bach T."/>
            <person name="Mueller R."/>
        </authorList>
    </citation>
    <scope>NUCLEOTIDE SEQUENCE [LARGE SCALE GENOMIC DNA]</scope>
    <source>
        <strain evidence="1 2">MSr12523</strain>
    </source>
</reference>
<organism evidence="1 2">
    <name type="scientific">Pendulispora brunnea</name>
    <dbReference type="NCBI Taxonomy" id="2905690"/>
    <lineage>
        <taxon>Bacteria</taxon>
        <taxon>Pseudomonadati</taxon>
        <taxon>Myxococcota</taxon>
        <taxon>Myxococcia</taxon>
        <taxon>Myxococcales</taxon>
        <taxon>Sorangiineae</taxon>
        <taxon>Pendulisporaceae</taxon>
        <taxon>Pendulispora</taxon>
    </lineage>
</organism>
<gene>
    <name evidence="1" type="ORF">LZC95_06555</name>
</gene>